<gene>
    <name evidence="1" type="ORF">S03H2_61076</name>
</gene>
<accession>X1IG65</accession>
<organism evidence="1">
    <name type="scientific">marine sediment metagenome</name>
    <dbReference type="NCBI Taxonomy" id="412755"/>
    <lineage>
        <taxon>unclassified sequences</taxon>
        <taxon>metagenomes</taxon>
        <taxon>ecological metagenomes</taxon>
    </lineage>
</organism>
<dbReference type="AlphaFoldDB" id="X1IG65"/>
<sequence length="75" mass="8660">MIIANGDTLRLTRLEEDYVEMALADGTPIRINSKTITILTEEARESYLPTINPVRLFTLWLGKLCRRALFTFNMK</sequence>
<name>X1IG65_9ZZZZ</name>
<dbReference type="EMBL" id="BARU01039401">
    <property type="protein sequence ID" value="GAH80702.1"/>
    <property type="molecule type" value="Genomic_DNA"/>
</dbReference>
<proteinExistence type="predicted"/>
<reference evidence="1" key="1">
    <citation type="journal article" date="2014" name="Front. Microbiol.">
        <title>High frequency of phylogenetically diverse reductive dehalogenase-homologous genes in deep subseafloor sedimentary metagenomes.</title>
        <authorList>
            <person name="Kawai M."/>
            <person name="Futagami T."/>
            <person name="Toyoda A."/>
            <person name="Takaki Y."/>
            <person name="Nishi S."/>
            <person name="Hori S."/>
            <person name="Arai W."/>
            <person name="Tsubouchi T."/>
            <person name="Morono Y."/>
            <person name="Uchiyama I."/>
            <person name="Ito T."/>
            <person name="Fujiyama A."/>
            <person name="Inagaki F."/>
            <person name="Takami H."/>
        </authorList>
    </citation>
    <scope>NUCLEOTIDE SEQUENCE</scope>
    <source>
        <strain evidence="1">Expedition CK06-06</strain>
    </source>
</reference>
<protein>
    <submittedName>
        <fullName evidence="1">Uncharacterized protein</fullName>
    </submittedName>
</protein>
<comment type="caution">
    <text evidence="1">The sequence shown here is derived from an EMBL/GenBank/DDBJ whole genome shotgun (WGS) entry which is preliminary data.</text>
</comment>
<evidence type="ECO:0000313" key="1">
    <source>
        <dbReference type="EMBL" id="GAH80702.1"/>
    </source>
</evidence>